<comment type="caution">
    <text evidence="1">The sequence shown here is derived from an EMBL/GenBank/DDBJ whole genome shotgun (WGS) entry which is preliminary data.</text>
</comment>
<organism evidence="1 2">
    <name type="scientific">Candidatus Parabacteroides intestinipullorum</name>
    <dbReference type="NCBI Taxonomy" id="2838723"/>
    <lineage>
        <taxon>Bacteria</taxon>
        <taxon>Pseudomonadati</taxon>
        <taxon>Bacteroidota</taxon>
        <taxon>Bacteroidia</taxon>
        <taxon>Bacteroidales</taxon>
        <taxon>Tannerellaceae</taxon>
        <taxon>Parabacteroides</taxon>
    </lineage>
</organism>
<dbReference type="AlphaFoldDB" id="A0A9D1X900"/>
<accession>A0A9D1X900</accession>
<dbReference type="Proteomes" id="UP000886740">
    <property type="component" value="Unassembled WGS sequence"/>
</dbReference>
<dbReference type="EMBL" id="DXEL01000054">
    <property type="protein sequence ID" value="HIX74914.1"/>
    <property type="molecule type" value="Genomic_DNA"/>
</dbReference>
<name>A0A9D1X900_9BACT</name>
<protein>
    <submittedName>
        <fullName evidence="1">Uncharacterized protein</fullName>
    </submittedName>
</protein>
<gene>
    <name evidence="1" type="ORF">H9977_07785</name>
</gene>
<evidence type="ECO:0000313" key="2">
    <source>
        <dbReference type="Proteomes" id="UP000886740"/>
    </source>
</evidence>
<reference evidence="1" key="1">
    <citation type="journal article" date="2021" name="PeerJ">
        <title>Extensive microbial diversity within the chicken gut microbiome revealed by metagenomics and culture.</title>
        <authorList>
            <person name="Gilroy R."/>
            <person name="Ravi A."/>
            <person name="Getino M."/>
            <person name="Pursley I."/>
            <person name="Horton D.L."/>
            <person name="Alikhan N.F."/>
            <person name="Baker D."/>
            <person name="Gharbi K."/>
            <person name="Hall N."/>
            <person name="Watson M."/>
            <person name="Adriaenssens E.M."/>
            <person name="Foster-Nyarko E."/>
            <person name="Jarju S."/>
            <person name="Secka A."/>
            <person name="Antonio M."/>
            <person name="Oren A."/>
            <person name="Chaudhuri R.R."/>
            <person name="La Ragione R."/>
            <person name="Hildebrand F."/>
            <person name="Pallen M.J."/>
        </authorList>
    </citation>
    <scope>NUCLEOTIDE SEQUENCE</scope>
    <source>
        <strain evidence="1">ChiGjej6B6-14162</strain>
    </source>
</reference>
<sequence>MRPYFHLLLLFSLFQLTGCGEEEVVQLPDDPTFEETTDPADVFTVECANHAPELYLSVTDKEANPILHMASDGQPEVGKIGIRGVHYAESDAPGSFTLTYDPERARVAIYPEEMWRFLDRFEETGDSIRFYGKRPISGVADSVVIPVRELWLRLVVEWTSEEADTLALRYQDACDIQLTRVCLAGDSVGINQVTLVK</sequence>
<proteinExistence type="predicted"/>
<evidence type="ECO:0000313" key="1">
    <source>
        <dbReference type="EMBL" id="HIX74914.1"/>
    </source>
</evidence>
<reference evidence="1" key="2">
    <citation type="submission" date="2021-04" db="EMBL/GenBank/DDBJ databases">
        <authorList>
            <person name="Gilroy R."/>
        </authorList>
    </citation>
    <scope>NUCLEOTIDE SEQUENCE</scope>
    <source>
        <strain evidence="1">ChiGjej6B6-14162</strain>
    </source>
</reference>